<dbReference type="InterPro" id="IPR036404">
    <property type="entry name" value="Jacalin-like_lectin_dom_sf"/>
</dbReference>
<dbReference type="InterPro" id="IPR001229">
    <property type="entry name" value="Jacalin-like_lectin_dom"/>
</dbReference>
<evidence type="ECO:0000256" key="9">
    <source>
        <dbReference type="ARBA" id="ARBA00081761"/>
    </source>
</evidence>
<dbReference type="CDD" id="cd09612">
    <property type="entry name" value="Jacalin"/>
    <property type="match status" value="1"/>
</dbReference>
<evidence type="ECO:0000259" key="10">
    <source>
        <dbReference type="PROSITE" id="PS51752"/>
    </source>
</evidence>
<dbReference type="PANTHER" id="PTHR43050">
    <property type="entry name" value="SERINE / THREONINE RACEMASE FAMILY MEMBER"/>
    <property type="match status" value="1"/>
</dbReference>
<evidence type="ECO:0000256" key="8">
    <source>
        <dbReference type="ARBA" id="ARBA00070760"/>
    </source>
</evidence>
<dbReference type="GO" id="GO:0018114">
    <property type="term" value="F:threonine racemase activity"/>
    <property type="evidence" value="ECO:0007669"/>
    <property type="project" value="TreeGrafter"/>
</dbReference>
<dbReference type="CDD" id="cd01562">
    <property type="entry name" value="Thr-dehyd"/>
    <property type="match status" value="1"/>
</dbReference>
<dbReference type="GO" id="GO:0003941">
    <property type="term" value="F:L-serine ammonia-lyase activity"/>
    <property type="evidence" value="ECO:0007669"/>
    <property type="project" value="TreeGrafter"/>
</dbReference>
<dbReference type="Proteomes" id="UP001327560">
    <property type="component" value="Chromosome 4"/>
</dbReference>
<keyword evidence="4" id="KW-0663">Pyridoxal phosphate</keyword>
<evidence type="ECO:0000256" key="6">
    <source>
        <dbReference type="ARBA" id="ARBA00066349"/>
    </source>
</evidence>
<evidence type="ECO:0000256" key="5">
    <source>
        <dbReference type="ARBA" id="ARBA00023239"/>
    </source>
</evidence>
<dbReference type="InterPro" id="IPR001926">
    <property type="entry name" value="TrpB-like_PALP"/>
</dbReference>
<dbReference type="SUPFAM" id="SSF51101">
    <property type="entry name" value="Mannose-binding lectins"/>
    <property type="match status" value="1"/>
</dbReference>
<evidence type="ECO:0000313" key="11">
    <source>
        <dbReference type="EMBL" id="WOL05844.1"/>
    </source>
</evidence>
<comment type="similarity">
    <text evidence="2">Belongs to the serine/threonine dehydratase family.</text>
</comment>
<protein>
    <recommendedName>
        <fullName evidence="8">Serine racemase</fullName>
        <ecNumber evidence="6">4.3.1.18</ecNumber>
        <ecNumber evidence="7">5.1.1.18</ecNumber>
    </recommendedName>
    <alternativeName>
        <fullName evidence="9">D-serine dehydratase</fullName>
    </alternativeName>
</protein>
<dbReference type="GO" id="GO:0005524">
    <property type="term" value="F:ATP binding"/>
    <property type="evidence" value="ECO:0007669"/>
    <property type="project" value="TreeGrafter"/>
</dbReference>
<dbReference type="AlphaFoldDB" id="A0AAQ3KBY0"/>
<proteinExistence type="inferred from homology"/>
<dbReference type="Gene3D" id="3.40.50.1100">
    <property type="match status" value="2"/>
</dbReference>
<dbReference type="GO" id="GO:0070179">
    <property type="term" value="P:D-serine biosynthetic process"/>
    <property type="evidence" value="ECO:0007669"/>
    <property type="project" value="TreeGrafter"/>
</dbReference>
<dbReference type="Gene3D" id="2.100.10.30">
    <property type="entry name" value="Jacalin-like lectin domain"/>
    <property type="match status" value="1"/>
</dbReference>
<sequence>MEKENQAQSESYAADITSIREAKLANNYISSANAFKKGAFKIRGASNAIFSLSDDQAAKGVVTHSSGNHAAAVALAAKLRGIPAYIVIPKNAPKCKVENVKRYGGQVIWSEATFQSRESFAKKVQQETGAVMIHPFNDKYTMSGQGTITLELLEQVPEIDTIIVPISGGGLISGVTLAAKPINPCIRILAAEPKGADDAAQSKAAGRIITLPETNTIADGLCAFLGDLTWPVVQDLVDEIITVDDAAIVDAMRMCYEILKVAVEASGAIGLAAVLSDQFQQSAACKDSKKVGIILSGGNVDLGIVETNFEPNFCHQQRGWWFELSSTFVKSVVGDDEYLTSIHGWVGIYNTYNVRRGLAFVSNKATYGPYGEESGAYFKLDAHHGKIVDFFGHSGQYLDVIGVYTA</sequence>
<name>A0AAQ3KBY0_9LILI</name>
<evidence type="ECO:0000256" key="2">
    <source>
        <dbReference type="ARBA" id="ARBA00010869"/>
    </source>
</evidence>
<evidence type="ECO:0000256" key="4">
    <source>
        <dbReference type="ARBA" id="ARBA00022898"/>
    </source>
</evidence>
<dbReference type="PROSITE" id="PS51752">
    <property type="entry name" value="JACALIN_LECTIN"/>
    <property type="match status" value="1"/>
</dbReference>
<reference evidence="11 12" key="1">
    <citation type="submission" date="2023-10" db="EMBL/GenBank/DDBJ databases">
        <title>Chromosome-scale genome assembly provides insights into flower coloration mechanisms of Canna indica.</title>
        <authorList>
            <person name="Li C."/>
        </authorList>
    </citation>
    <scope>NUCLEOTIDE SEQUENCE [LARGE SCALE GENOMIC DNA]</scope>
    <source>
        <tissue evidence="11">Flower</tissue>
    </source>
</reference>
<keyword evidence="5" id="KW-0456">Lyase</keyword>
<dbReference type="Pfam" id="PF01419">
    <property type="entry name" value="Jacalin"/>
    <property type="match status" value="1"/>
</dbReference>
<feature type="domain" description="Jacalin-type lectin" evidence="10">
    <location>
        <begin position="263"/>
        <end position="406"/>
    </location>
</feature>
<dbReference type="GO" id="GO:0030378">
    <property type="term" value="F:serine racemase activity"/>
    <property type="evidence" value="ECO:0007669"/>
    <property type="project" value="UniProtKB-EC"/>
</dbReference>
<keyword evidence="12" id="KW-1185">Reference proteome</keyword>
<dbReference type="InterPro" id="IPR033734">
    <property type="entry name" value="Jacalin-like_lectin_dom_plant"/>
</dbReference>
<dbReference type="EC" id="5.1.1.18" evidence="7"/>
<dbReference type="GO" id="GO:0030246">
    <property type="term" value="F:carbohydrate binding"/>
    <property type="evidence" value="ECO:0007669"/>
    <property type="project" value="UniProtKB-KW"/>
</dbReference>
<accession>A0AAQ3KBY0</accession>
<dbReference type="EC" id="4.3.1.18" evidence="6"/>
<dbReference type="GO" id="GO:0030170">
    <property type="term" value="F:pyridoxal phosphate binding"/>
    <property type="evidence" value="ECO:0007669"/>
    <property type="project" value="TreeGrafter"/>
</dbReference>
<gene>
    <name evidence="11" type="ORF">Cni_G14575</name>
</gene>
<comment type="cofactor">
    <cofactor evidence="1">
        <name>pyridoxal 5'-phosphate</name>
        <dbReference type="ChEBI" id="CHEBI:597326"/>
    </cofactor>
</comment>
<dbReference type="EMBL" id="CP136893">
    <property type="protein sequence ID" value="WOL05844.1"/>
    <property type="molecule type" value="Genomic_DNA"/>
</dbReference>
<evidence type="ECO:0000256" key="7">
    <source>
        <dbReference type="ARBA" id="ARBA00066592"/>
    </source>
</evidence>
<dbReference type="PANTHER" id="PTHR43050:SF1">
    <property type="entry name" value="SERINE RACEMASE"/>
    <property type="match status" value="1"/>
</dbReference>
<dbReference type="GO" id="GO:0000287">
    <property type="term" value="F:magnesium ion binding"/>
    <property type="evidence" value="ECO:0007669"/>
    <property type="project" value="TreeGrafter"/>
</dbReference>
<keyword evidence="3" id="KW-0430">Lectin</keyword>
<dbReference type="FunFam" id="3.40.50.1100:FF:000007">
    <property type="entry name" value="L-threonine dehydratase catabolic TdcB"/>
    <property type="match status" value="1"/>
</dbReference>
<evidence type="ECO:0000256" key="1">
    <source>
        <dbReference type="ARBA" id="ARBA00001933"/>
    </source>
</evidence>
<dbReference type="GO" id="GO:0008721">
    <property type="term" value="F:D-serine ammonia-lyase activity"/>
    <property type="evidence" value="ECO:0007669"/>
    <property type="project" value="UniProtKB-EC"/>
</dbReference>
<organism evidence="11 12">
    <name type="scientific">Canna indica</name>
    <name type="common">Indian-shot</name>
    <dbReference type="NCBI Taxonomy" id="4628"/>
    <lineage>
        <taxon>Eukaryota</taxon>
        <taxon>Viridiplantae</taxon>
        <taxon>Streptophyta</taxon>
        <taxon>Embryophyta</taxon>
        <taxon>Tracheophyta</taxon>
        <taxon>Spermatophyta</taxon>
        <taxon>Magnoliopsida</taxon>
        <taxon>Liliopsida</taxon>
        <taxon>Zingiberales</taxon>
        <taxon>Cannaceae</taxon>
        <taxon>Canna</taxon>
    </lineage>
</organism>
<evidence type="ECO:0000256" key="3">
    <source>
        <dbReference type="ARBA" id="ARBA00022734"/>
    </source>
</evidence>
<dbReference type="InterPro" id="IPR036052">
    <property type="entry name" value="TrpB-like_PALP_sf"/>
</dbReference>
<dbReference type="GO" id="GO:0006563">
    <property type="term" value="P:L-serine metabolic process"/>
    <property type="evidence" value="ECO:0007669"/>
    <property type="project" value="UniProtKB-ARBA"/>
</dbReference>
<evidence type="ECO:0000313" key="12">
    <source>
        <dbReference type="Proteomes" id="UP001327560"/>
    </source>
</evidence>
<dbReference type="Pfam" id="PF00291">
    <property type="entry name" value="PALP"/>
    <property type="match status" value="1"/>
</dbReference>
<dbReference type="SUPFAM" id="SSF53686">
    <property type="entry name" value="Tryptophan synthase beta subunit-like PLP-dependent enzymes"/>
    <property type="match status" value="1"/>
</dbReference>